<name>A0A5C5GFD3_9RHOB</name>
<dbReference type="InterPro" id="IPR002740">
    <property type="entry name" value="EVE_domain"/>
</dbReference>
<feature type="domain" description="EVE" evidence="1">
    <location>
        <begin position="4"/>
        <end position="132"/>
    </location>
</feature>
<dbReference type="Proteomes" id="UP000314011">
    <property type="component" value="Unassembled WGS sequence"/>
</dbReference>
<organism evidence="2 3">
    <name type="scientific">Pelagovum pacificum</name>
    <dbReference type="NCBI Taxonomy" id="2588711"/>
    <lineage>
        <taxon>Bacteria</taxon>
        <taxon>Pseudomonadati</taxon>
        <taxon>Pseudomonadota</taxon>
        <taxon>Alphaproteobacteria</taxon>
        <taxon>Rhodobacterales</taxon>
        <taxon>Paracoccaceae</taxon>
        <taxon>Pelagovum</taxon>
    </lineage>
</organism>
<dbReference type="EMBL" id="VFFF01000001">
    <property type="protein sequence ID" value="TNY33435.1"/>
    <property type="molecule type" value="Genomic_DNA"/>
</dbReference>
<accession>A0A5C5GFD3</accession>
<evidence type="ECO:0000313" key="3">
    <source>
        <dbReference type="Proteomes" id="UP000314011"/>
    </source>
</evidence>
<comment type="caution">
    <text evidence="2">The sequence shown here is derived from an EMBL/GenBank/DDBJ whole genome shotgun (WGS) entry which is preliminary data.</text>
</comment>
<dbReference type="SUPFAM" id="SSF88697">
    <property type="entry name" value="PUA domain-like"/>
    <property type="match status" value="1"/>
</dbReference>
<reference evidence="2 3" key="1">
    <citation type="submission" date="2019-06" db="EMBL/GenBank/DDBJ databases">
        <title>Genome of new Rhodobacteraceae sp. SM1903.</title>
        <authorList>
            <person name="Ren X."/>
        </authorList>
    </citation>
    <scope>NUCLEOTIDE SEQUENCE [LARGE SCALE GENOMIC DNA]</scope>
    <source>
        <strain evidence="2 3">SM1903</strain>
    </source>
</reference>
<dbReference type="AlphaFoldDB" id="A0A5C5GFD3"/>
<dbReference type="Pfam" id="PF01878">
    <property type="entry name" value="EVE"/>
    <property type="match status" value="1"/>
</dbReference>
<evidence type="ECO:0000259" key="1">
    <source>
        <dbReference type="Pfam" id="PF01878"/>
    </source>
</evidence>
<gene>
    <name evidence="2" type="ORF">FHY64_09220</name>
</gene>
<dbReference type="RefSeq" id="WP_140194120.1">
    <property type="nucleotide sequence ID" value="NZ_CP065915.1"/>
</dbReference>
<dbReference type="Gene3D" id="3.10.590.10">
    <property type="entry name" value="ph1033 like domains"/>
    <property type="match status" value="1"/>
</dbReference>
<keyword evidence="3" id="KW-1185">Reference proteome</keyword>
<dbReference type="InterPro" id="IPR015947">
    <property type="entry name" value="PUA-like_sf"/>
</dbReference>
<sequence>MAHWIGVVHRMQAMTAREAGVVAFGHGKEALVRSLSPGDTVIYYAPKSDFEGEPVQAFVTHARVTGEKAYEKEWRPGLTRWVRDAAFDDADEVPVRPMLEDLTFVRNKRSWGMTFRGGKFSISDEDYVRIATAMGVTP</sequence>
<evidence type="ECO:0000313" key="2">
    <source>
        <dbReference type="EMBL" id="TNY33435.1"/>
    </source>
</evidence>
<protein>
    <submittedName>
        <fullName evidence="2">EVE domain-containing protein</fullName>
    </submittedName>
</protein>
<dbReference type="OrthoDB" id="9793567at2"/>
<proteinExistence type="predicted"/>